<dbReference type="STRING" id="1852522.SAMN06295960_0817"/>
<protein>
    <submittedName>
        <fullName evidence="2">DNA-binding transcriptional regulator, MarR family</fullName>
    </submittedName>
</protein>
<dbReference type="SMART" id="SM00347">
    <property type="entry name" value="HTH_MARR"/>
    <property type="match status" value="1"/>
</dbReference>
<evidence type="ECO:0000313" key="2">
    <source>
        <dbReference type="EMBL" id="SMG18637.1"/>
    </source>
</evidence>
<organism evidence="2 3">
    <name type="scientific">Paenibacillus aquistagni</name>
    <dbReference type="NCBI Taxonomy" id="1852522"/>
    <lineage>
        <taxon>Bacteria</taxon>
        <taxon>Bacillati</taxon>
        <taxon>Bacillota</taxon>
        <taxon>Bacilli</taxon>
        <taxon>Bacillales</taxon>
        <taxon>Paenibacillaceae</taxon>
        <taxon>Paenibacillus</taxon>
    </lineage>
</organism>
<dbReference type="OrthoDB" id="327696at2"/>
<dbReference type="Proteomes" id="UP000193834">
    <property type="component" value="Unassembled WGS sequence"/>
</dbReference>
<accession>A0A1X7IU01</accession>
<dbReference type="InterPro" id="IPR036390">
    <property type="entry name" value="WH_DNA-bd_sf"/>
</dbReference>
<keyword evidence="1 2" id="KW-0238">DNA-binding</keyword>
<evidence type="ECO:0000256" key="1">
    <source>
        <dbReference type="ARBA" id="ARBA00023125"/>
    </source>
</evidence>
<proteinExistence type="predicted"/>
<name>A0A1X7IU01_9BACL</name>
<dbReference type="RefSeq" id="WP_085493034.1">
    <property type="nucleotide sequence ID" value="NZ_FXAZ01000001.1"/>
</dbReference>
<dbReference type="GO" id="GO:0006950">
    <property type="term" value="P:response to stress"/>
    <property type="evidence" value="ECO:0007669"/>
    <property type="project" value="TreeGrafter"/>
</dbReference>
<dbReference type="SUPFAM" id="SSF46785">
    <property type="entry name" value="Winged helix' DNA-binding domain"/>
    <property type="match status" value="1"/>
</dbReference>
<dbReference type="GO" id="GO:0003700">
    <property type="term" value="F:DNA-binding transcription factor activity"/>
    <property type="evidence" value="ECO:0007669"/>
    <property type="project" value="InterPro"/>
</dbReference>
<dbReference type="PANTHER" id="PTHR33164:SF99">
    <property type="entry name" value="MARR FAMILY REGULATORY PROTEIN"/>
    <property type="match status" value="1"/>
</dbReference>
<reference evidence="2 3" key="1">
    <citation type="submission" date="2017-04" db="EMBL/GenBank/DDBJ databases">
        <authorList>
            <person name="Afonso C.L."/>
            <person name="Miller P.J."/>
            <person name="Scott M.A."/>
            <person name="Spackman E."/>
            <person name="Goraichik I."/>
            <person name="Dimitrov K.M."/>
            <person name="Suarez D.L."/>
            <person name="Swayne D.E."/>
        </authorList>
    </citation>
    <scope>NUCLEOTIDE SEQUENCE [LARGE SCALE GENOMIC DNA]</scope>
    <source>
        <strain evidence="2 3">11</strain>
    </source>
</reference>
<dbReference type="EMBL" id="FXAZ01000001">
    <property type="protein sequence ID" value="SMG18637.1"/>
    <property type="molecule type" value="Genomic_DNA"/>
</dbReference>
<keyword evidence="3" id="KW-1185">Reference proteome</keyword>
<dbReference type="InterPro" id="IPR000835">
    <property type="entry name" value="HTH_MarR-typ"/>
</dbReference>
<dbReference type="PRINTS" id="PR00598">
    <property type="entry name" value="HTHMARR"/>
</dbReference>
<dbReference type="PANTHER" id="PTHR33164">
    <property type="entry name" value="TRANSCRIPTIONAL REGULATOR, MARR FAMILY"/>
    <property type="match status" value="1"/>
</dbReference>
<evidence type="ECO:0000313" key="3">
    <source>
        <dbReference type="Proteomes" id="UP000193834"/>
    </source>
</evidence>
<dbReference type="Gene3D" id="1.10.10.10">
    <property type="entry name" value="Winged helix-like DNA-binding domain superfamily/Winged helix DNA-binding domain"/>
    <property type="match status" value="1"/>
</dbReference>
<dbReference type="GO" id="GO:0003677">
    <property type="term" value="F:DNA binding"/>
    <property type="evidence" value="ECO:0007669"/>
    <property type="project" value="UniProtKB-KW"/>
</dbReference>
<dbReference type="Pfam" id="PF01047">
    <property type="entry name" value="MarR"/>
    <property type="match status" value="1"/>
</dbReference>
<dbReference type="InterPro" id="IPR039422">
    <property type="entry name" value="MarR/SlyA-like"/>
</dbReference>
<dbReference type="AlphaFoldDB" id="A0A1X7IU01"/>
<dbReference type="PROSITE" id="PS50995">
    <property type="entry name" value="HTH_MARR_2"/>
    <property type="match status" value="1"/>
</dbReference>
<gene>
    <name evidence="2" type="ORF">SAMN06295960_0817</name>
</gene>
<dbReference type="InterPro" id="IPR036388">
    <property type="entry name" value="WH-like_DNA-bd_sf"/>
</dbReference>
<sequence length="144" mass="16717">MDHIHDYANRIGMAMWKTHRRMSAEMAEYKEHGLTGPQFFMLNMISFEGPTKVARLAERMEVKPSATTVMLDRLEQSGFIVREMDKNDRRAVIVSLTPKGKDVLKQVKKESNEILSRFLSVLSDDELETFTHLYEKLIPEEAKE</sequence>